<feature type="compositionally biased region" description="Low complexity" evidence="1">
    <location>
        <begin position="102"/>
        <end position="125"/>
    </location>
</feature>
<evidence type="ECO:0000313" key="2">
    <source>
        <dbReference type="EMBL" id="USW48480.1"/>
    </source>
</evidence>
<feature type="region of interest" description="Disordered" evidence="1">
    <location>
        <begin position="627"/>
        <end position="672"/>
    </location>
</feature>
<feature type="region of interest" description="Disordered" evidence="1">
    <location>
        <begin position="447"/>
        <end position="467"/>
    </location>
</feature>
<feature type="region of interest" description="Disordered" evidence="1">
    <location>
        <begin position="713"/>
        <end position="864"/>
    </location>
</feature>
<feature type="compositionally biased region" description="Basic and acidic residues" evidence="1">
    <location>
        <begin position="589"/>
        <end position="602"/>
    </location>
</feature>
<evidence type="ECO:0000256" key="1">
    <source>
        <dbReference type="SAM" id="MobiDB-lite"/>
    </source>
</evidence>
<dbReference type="AlphaFoldDB" id="A0A9Q9EF20"/>
<proteinExistence type="predicted"/>
<dbReference type="EMBL" id="CP099418">
    <property type="protein sequence ID" value="USW48480.1"/>
    <property type="molecule type" value="Genomic_DNA"/>
</dbReference>
<feature type="compositionally biased region" description="Low complexity" evidence="1">
    <location>
        <begin position="240"/>
        <end position="250"/>
    </location>
</feature>
<name>A0A9Q9EF20_9PEZI</name>
<protein>
    <submittedName>
        <fullName evidence="2">Uncharacterized protein</fullName>
    </submittedName>
</protein>
<organism evidence="2 3">
    <name type="scientific">Septoria linicola</name>
    <dbReference type="NCBI Taxonomy" id="215465"/>
    <lineage>
        <taxon>Eukaryota</taxon>
        <taxon>Fungi</taxon>
        <taxon>Dikarya</taxon>
        <taxon>Ascomycota</taxon>
        <taxon>Pezizomycotina</taxon>
        <taxon>Dothideomycetes</taxon>
        <taxon>Dothideomycetidae</taxon>
        <taxon>Mycosphaerellales</taxon>
        <taxon>Mycosphaerellaceae</taxon>
        <taxon>Septoria</taxon>
    </lineage>
</organism>
<gene>
    <name evidence="2" type="ORF">Slin15195_G017990</name>
</gene>
<feature type="compositionally biased region" description="Polar residues" evidence="1">
    <location>
        <begin position="11"/>
        <end position="36"/>
    </location>
</feature>
<feature type="region of interest" description="Disordered" evidence="1">
    <location>
        <begin position="1"/>
        <end position="146"/>
    </location>
</feature>
<feature type="compositionally biased region" description="Low complexity" evidence="1">
    <location>
        <begin position="258"/>
        <end position="267"/>
    </location>
</feature>
<feature type="compositionally biased region" description="Basic and acidic residues" evidence="1">
    <location>
        <begin position="182"/>
        <end position="194"/>
    </location>
</feature>
<evidence type="ECO:0000313" key="3">
    <source>
        <dbReference type="Proteomes" id="UP001056384"/>
    </source>
</evidence>
<dbReference type="OrthoDB" id="3648726at2759"/>
<keyword evidence="3" id="KW-1185">Reference proteome</keyword>
<feature type="compositionally biased region" description="Pro residues" evidence="1">
    <location>
        <begin position="280"/>
        <end position="293"/>
    </location>
</feature>
<feature type="compositionally biased region" description="Polar residues" evidence="1">
    <location>
        <begin position="629"/>
        <end position="656"/>
    </location>
</feature>
<sequence length="864" mass="93110">MAPAIAKANGRRTSSAGLESQKASPSPATTDSSQVEGTRPAKKVRTIKLNGPKKNTAPVGPVEEEPNSATRPQRTRRPPAIFDQDDRVEVELSPVLKPAKRAPSPALSSGSSSLSSAPLSPSGDSDGSREESPFQDPVQTSITDAYGVDFTMYYTTGLDIAEQAEKPDKKRKRTSSSGKHTSKVDPSSKSEGAKQQKTTKSAASRRSSSSAKATATPSAPAQQPVMPEAQNLPPQNTRAPAPHHQQQPPHTNKPPPVQQRQQHQQSPLHHHHHHHHHGPAPYPQSHPPAPPQGPHMQQGSAGQPVIRFIEVPVAPVPVVPDTIAIMISKLQSLSDTLTQFGGVPAVAVTPPPEPKPAPEHIDLFLNAFDDSEDGSDKSEAPQTPAAAVVPEVRDFDRVLPNPGTADSPLCFGIAFIQNALKSWAQQRMTHQIMAQWNDEQSRGFFLPQNSRARGRPKKFEASPGGPPPVIEMNLTDTPEGIAIQKFQSILDSECLQVNTVLPIELGRALRLLYMQIDNLINQGRTEDKGDWYCMSYGAQITAHHARLNQFKEAEARRQQEVALSQQQHQQQVMAQMGLNPHTTPMTQEEAQRHHAMELERRRSAQHAQQQPYISQQHLHPLQLAFQASPAPNQHGPSPTSSQPQQGFSTVNGSQGPPGTPDGSAPVHANGVPQRNHFDKVKMYMPGFLPLSGQSMKFSFAPNSEEAIRAFGPEAFPTQGPVGPQLPNRGPMMDVPRMYSNTPSHHPAAGDTPMPDAVRSPSVSNTKEDAIDLTASDGPQPEQSGVAASRPATSNGSIGGFRPINVPTQGTPKSTSTRRRSSVAAPQTSDSISRRPSAIGVPVIKRQNRGSAGSFPHPGAVVVDE</sequence>
<feature type="region of interest" description="Disordered" evidence="1">
    <location>
        <begin position="159"/>
        <end position="301"/>
    </location>
</feature>
<feature type="region of interest" description="Disordered" evidence="1">
    <location>
        <begin position="580"/>
        <end position="612"/>
    </location>
</feature>
<feature type="compositionally biased region" description="Basic residues" evidence="1">
    <location>
        <begin position="268"/>
        <end position="278"/>
    </location>
</feature>
<accession>A0A9Q9EF20</accession>
<feature type="compositionally biased region" description="Low complexity" evidence="1">
    <location>
        <begin position="198"/>
        <end position="221"/>
    </location>
</feature>
<reference evidence="2" key="1">
    <citation type="submission" date="2022-06" db="EMBL/GenBank/DDBJ databases">
        <title>Complete genome sequences of two strains of the flax pathogen Septoria linicola.</title>
        <authorList>
            <person name="Lapalu N."/>
            <person name="Simon A."/>
            <person name="Demenou B."/>
            <person name="Paumier D."/>
            <person name="Guillot M.-P."/>
            <person name="Gout L."/>
            <person name="Valade R."/>
        </authorList>
    </citation>
    <scope>NUCLEOTIDE SEQUENCE</scope>
    <source>
        <strain evidence="2">SE15195</strain>
    </source>
</reference>
<dbReference type="Proteomes" id="UP001056384">
    <property type="component" value="Chromosome 1"/>
</dbReference>